<evidence type="ECO:0000313" key="1">
    <source>
        <dbReference type="EMBL" id="GFZ16279.1"/>
    </source>
</evidence>
<reference evidence="1 2" key="1">
    <citation type="submission" date="2019-07" db="EMBL/GenBank/DDBJ databases">
        <title>De Novo Assembly of kiwifruit Actinidia rufa.</title>
        <authorList>
            <person name="Sugita-Konishi S."/>
            <person name="Sato K."/>
            <person name="Mori E."/>
            <person name="Abe Y."/>
            <person name="Kisaki G."/>
            <person name="Hamano K."/>
            <person name="Suezawa K."/>
            <person name="Otani M."/>
            <person name="Fukuda T."/>
            <person name="Manabe T."/>
            <person name="Gomi K."/>
            <person name="Tabuchi M."/>
            <person name="Akimitsu K."/>
            <person name="Kataoka I."/>
        </authorList>
    </citation>
    <scope>NUCLEOTIDE SEQUENCE [LARGE SCALE GENOMIC DNA]</scope>
    <source>
        <strain evidence="2">cv. Fuchu</strain>
    </source>
</reference>
<accession>A0A7J0GZN1</accession>
<dbReference type="AlphaFoldDB" id="A0A7J0GZN1"/>
<gene>
    <name evidence="1" type="ORF">Acr_25g0006880</name>
</gene>
<evidence type="ECO:0000313" key="2">
    <source>
        <dbReference type="Proteomes" id="UP000585474"/>
    </source>
</evidence>
<dbReference type="Proteomes" id="UP000585474">
    <property type="component" value="Unassembled WGS sequence"/>
</dbReference>
<proteinExistence type="predicted"/>
<name>A0A7J0GZN1_9ERIC</name>
<organism evidence="1 2">
    <name type="scientific">Actinidia rufa</name>
    <dbReference type="NCBI Taxonomy" id="165716"/>
    <lineage>
        <taxon>Eukaryota</taxon>
        <taxon>Viridiplantae</taxon>
        <taxon>Streptophyta</taxon>
        <taxon>Embryophyta</taxon>
        <taxon>Tracheophyta</taxon>
        <taxon>Spermatophyta</taxon>
        <taxon>Magnoliopsida</taxon>
        <taxon>eudicotyledons</taxon>
        <taxon>Gunneridae</taxon>
        <taxon>Pentapetalae</taxon>
        <taxon>asterids</taxon>
        <taxon>Ericales</taxon>
        <taxon>Actinidiaceae</taxon>
        <taxon>Actinidia</taxon>
    </lineage>
</organism>
<dbReference type="EMBL" id="BJWL01000025">
    <property type="protein sequence ID" value="GFZ16279.1"/>
    <property type="molecule type" value="Genomic_DNA"/>
</dbReference>
<comment type="caution">
    <text evidence="1">The sequence shown here is derived from an EMBL/GenBank/DDBJ whole genome shotgun (WGS) entry which is preliminary data.</text>
</comment>
<protein>
    <submittedName>
        <fullName evidence="1">RING/U-box superfamily protein</fullName>
    </submittedName>
</protein>
<sequence>MAQGCSQTRFSAVRKLRQPICSWFLGDQQDGRNWRFIPTTITILLHLLLPSLPISSGLFHNQLAPPSLLPPSVPGPRPINFLTTFELIAAIPVEPQSKLYHGVLEL</sequence>
<keyword evidence="2" id="KW-1185">Reference proteome</keyword>